<name>A0A8H4Q857_9HYPO</name>
<dbReference type="Gene3D" id="3.30.870.10">
    <property type="entry name" value="Endonuclease Chain A"/>
    <property type="match status" value="2"/>
</dbReference>
<dbReference type="Pfam" id="PF13091">
    <property type="entry name" value="PLDc_2"/>
    <property type="match status" value="1"/>
</dbReference>
<proteinExistence type="predicted"/>
<protein>
    <submittedName>
        <fullName evidence="2">Phospholipase D</fullName>
    </submittedName>
</protein>
<dbReference type="PANTHER" id="PTHR21248:SF11">
    <property type="entry name" value="PLD PHOSPHODIESTERASE DOMAIN-CONTAINING PROTEIN"/>
    <property type="match status" value="1"/>
</dbReference>
<organism evidence="2 3">
    <name type="scientific">Ophiocordyceps camponoti-floridani</name>
    <dbReference type="NCBI Taxonomy" id="2030778"/>
    <lineage>
        <taxon>Eukaryota</taxon>
        <taxon>Fungi</taxon>
        <taxon>Dikarya</taxon>
        <taxon>Ascomycota</taxon>
        <taxon>Pezizomycotina</taxon>
        <taxon>Sordariomycetes</taxon>
        <taxon>Hypocreomycetidae</taxon>
        <taxon>Hypocreales</taxon>
        <taxon>Ophiocordycipitaceae</taxon>
        <taxon>Ophiocordyceps</taxon>
    </lineage>
</organism>
<dbReference type="Proteomes" id="UP000562929">
    <property type="component" value="Unassembled WGS sequence"/>
</dbReference>
<feature type="domain" description="PLD phosphodiesterase" evidence="1">
    <location>
        <begin position="167"/>
        <end position="194"/>
    </location>
</feature>
<dbReference type="GO" id="GO:0030572">
    <property type="term" value="F:phosphatidyltransferase activity"/>
    <property type="evidence" value="ECO:0007669"/>
    <property type="project" value="UniProtKB-ARBA"/>
</dbReference>
<dbReference type="PROSITE" id="PS50035">
    <property type="entry name" value="PLD"/>
    <property type="match status" value="2"/>
</dbReference>
<comment type="caution">
    <text evidence="2">The sequence shown here is derived from an EMBL/GenBank/DDBJ whole genome shotgun (WGS) entry which is preliminary data.</text>
</comment>
<dbReference type="InterPro" id="IPR001736">
    <property type="entry name" value="PLipase_D/transphosphatidylase"/>
</dbReference>
<reference evidence="2 3" key="1">
    <citation type="journal article" date="2020" name="G3 (Bethesda)">
        <title>Genetic Underpinnings of Host Manipulation by Ophiocordyceps as Revealed by Comparative Transcriptomics.</title>
        <authorList>
            <person name="Will I."/>
            <person name="Das B."/>
            <person name="Trinh T."/>
            <person name="Brachmann A."/>
            <person name="Ohm R.A."/>
            <person name="de Bekker C."/>
        </authorList>
    </citation>
    <scope>NUCLEOTIDE SEQUENCE [LARGE SCALE GENOMIC DNA]</scope>
    <source>
        <strain evidence="2 3">EC05</strain>
    </source>
</reference>
<accession>A0A8H4Q857</accession>
<dbReference type="EMBL" id="JAACLJ010000003">
    <property type="protein sequence ID" value="KAF4589523.1"/>
    <property type="molecule type" value="Genomic_DNA"/>
</dbReference>
<evidence type="ECO:0000259" key="1">
    <source>
        <dbReference type="PROSITE" id="PS50035"/>
    </source>
</evidence>
<dbReference type="AlphaFoldDB" id="A0A8H4Q857"/>
<sequence>MSSAFPASFVTPWRELLASHEAQQANDLPSYYVADWDALVTTSASKSLHVGIGYSIYTRAILPAILKAKHAVHFVTCYWAPSPTLDAFRDTLTQLAASRTCLHEGAPPLQITIGFSSMGLFQKLFHTSSRNGHVYPPSQWPKLGLPDEATLRAGAIEMTVKSLFFTPFSVMHPKYIIIDGVQAFMPSCNVSWERWFEGCIELQGDVVQRLLAFHRSVWRPPVEQDAHQQQVEVSPERSELLEATSRPVAEEDGVSPTRSLRLGLSIPVPTVLLPSPHHRNPRLSLFPLLSQSKPPMTPLNAALLTMFANANREITILSPNFTSWPVLDALLEALARGIDVRIRTSKAMMLIEQIVTAGTTTSRCLRRFVNKYQDLHSLSQPVDLEAQPLSPGRLEILYYKPLTSRKESDDEPVFSHLKMTLVDGEYLVLGSGNMDRASWWTSQELGILFYVPNFEGHALWDGVLSARTEVMYRSTGYS</sequence>
<gene>
    <name evidence="2" type="ORF">GQ602_003412</name>
</gene>
<dbReference type="PANTHER" id="PTHR21248">
    <property type="entry name" value="CARDIOLIPIN SYNTHASE"/>
    <property type="match status" value="1"/>
</dbReference>
<dbReference type="SUPFAM" id="SSF56024">
    <property type="entry name" value="Phospholipase D/nuclease"/>
    <property type="match status" value="2"/>
</dbReference>
<feature type="domain" description="PLD phosphodiesterase" evidence="1">
    <location>
        <begin position="411"/>
        <end position="438"/>
    </location>
</feature>
<dbReference type="CDD" id="cd00138">
    <property type="entry name" value="PLDc_SF"/>
    <property type="match status" value="1"/>
</dbReference>
<evidence type="ECO:0000313" key="2">
    <source>
        <dbReference type="EMBL" id="KAF4589523.1"/>
    </source>
</evidence>
<dbReference type="OrthoDB" id="2958217at2759"/>
<keyword evidence="3" id="KW-1185">Reference proteome</keyword>
<dbReference type="GO" id="GO:0032049">
    <property type="term" value="P:cardiolipin biosynthetic process"/>
    <property type="evidence" value="ECO:0007669"/>
    <property type="project" value="UniProtKB-ARBA"/>
</dbReference>
<evidence type="ECO:0000313" key="3">
    <source>
        <dbReference type="Proteomes" id="UP000562929"/>
    </source>
</evidence>
<dbReference type="InterPro" id="IPR025202">
    <property type="entry name" value="PLD-like_dom"/>
</dbReference>